<accession>A0ABR8VEW3</accession>
<evidence type="ECO:0000313" key="2">
    <source>
        <dbReference type="Proteomes" id="UP000616346"/>
    </source>
</evidence>
<proteinExistence type="predicted"/>
<evidence type="ECO:0000313" key="1">
    <source>
        <dbReference type="EMBL" id="MBD8003327.1"/>
    </source>
</evidence>
<dbReference type="Pfam" id="PF14137">
    <property type="entry name" value="DUF4304"/>
    <property type="match status" value="1"/>
</dbReference>
<gene>
    <name evidence="1" type="ORF">H9626_14160</name>
</gene>
<organism evidence="1 2">
    <name type="scientific">Phocaeicola faecium</name>
    <dbReference type="NCBI Taxonomy" id="2762213"/>
    <lineage>
        <taxon>Bacteria</taxon>
        <taxon>Pseudomonadati</taxon>
        <taxon>Bacteroidota</taxon>
        <taxon>Bacteroidia</taxon>
        <taxon>Bacteroidales</taxon>
        <taxon>Bacteroidaceae</taxon>
        <taxon>Phocaeicola</taxon>
    </lineage>
</organism>
<comment type="caution">
    <text evidence="1">The sequence shown here is derived from an EMBL/GenBank/DDBJ whole genome shotgun (WGS) entry which is preliminary data.</text>
</comment>
<protein>
    <submittedName>
        <fullName evidence="1">DUF4304 domain-containing protein</fullName>
    </submittedName>
</protein>
<dbReference type="EMBL" id="JACSPQ010000053">
    <property type="protein sequence ID" value="MBD8003327.1"/>
    <property type="molecule type" value="Genomic_DNA"/>
</dbReference>
<dbReference type="RefSeq" id="WP_191710886.1">
    <property type="nucleotide sequence ID" value="NZ_JACSPQ010000053.1"/>
</dbReference>
<name>A0ABR8VEW3_9BACT</name>
<dbReference type="Proteomes" id="UP000616346">
    <property type="component" value="Unassembled WGS sequence"/>
</dbReference>
<dbReference type="InterPro" id="IPR025412">
    <property type="entry name" value="DUF4304"/>
</dbReference>
<sequence>MTEEEKINIKEQFNYIVKDGIAPILKSAGFRKKGNNFHAHVRELDWCINIQKDGWGFDRYFNQWGFTINIGVTWSDYAICLFNKVSDFPLEGYCPIRARIGTIMGKGDYWFKLRPHQDCSPVKDLICSTIKEKVLPLLNDIKCLNDLWNFIEDNRPWHTFLIKLFHVKSKQKVFSVTPIDLYVLCLATGKTKKAKLLRRKMERRKVNDSLLDKIVETYGKRSPETDRFL</sequence>
<keyword evidence="2" id="KW-1185">Reference proteome</keyword>
<reference evidence="1 2" key="1">
    <citation type="submission" date="2020-08" db="EMBL/GenBank/DDBJ databases">
        <title>A Genomic Blueprint of the Chicken Gut Microbiome.</title>
        <authorList>
            <person name="Gilroy R."/>
            <person name="Ravi A."/>
            <person name="Getino M."/>
            <person name="Pursley I."/>
            <person name="Horton D.L."/>
            <person name="Alikhan N.-F."/>
            <person name="Baker D."/>
            <person name="Gharbi K."/>
            <person name="Hall N."/>
            <person name="Watson M."/>
            <person name="Adriaenssens E.M."/>
            <person name="Foster-Nyarko E."/>
            <person name="Jarju S."/>
            <person name="Secka A."/>
            <person name="Antonio M."/>
            <person name="Oren A."/>
            <person name="Chaudhuri R."/>
            <person name="La Ragione R.M."/>
            <person name="Hildebrand F."/>
            <person name="Pallen M.J."/>
        </authorList>
    </citation>
    <scope>NUCLEOTIDE SEQUENCE [LARGE SCALE GENOMIC DNA]</scope>
    <source>
        <strain evidence="1 2">Sa1YUN3</strain>
    </source>
</reference>